<dbReference type="PANTHER" id="PTHR28113:SF1">
    <property type="entry name" value="DASH COMPLEX SUBUNIT DAM1"/>
    <property type="match status" value="1"/>
</dbReference>
<comment type="similarity">
    <text evidence="4">Belongs to the DASH complex DAM1 family.</text>
</comment>
<dbReference type="EMBL" id="JAHLUX010000003">
    <property type="protein sequence ID" value="KAG7820124.1"/>
    <property type="molecule type" value="Genomic_DNA"/>
</dbReference>
<evidence type="ECO:0000313" key="18">
    <source>
        <dbReference type="Proteomes" id="UP001196530"/>
    </source>
</evidence>
<gene>
    <name evidence="17" type="ORF">KL928_001561</name>
</gene>
<evidence type="ECO:0000256" key="5">
    <source>
        <dbReference type="ARBA" id="ARBA00020497"/>
    </source>
</evidence>
<evidence type="ECO:0000256" key="6">
    <source>
        <dbReference type="ARBA" id="ARBA00022454"/>
    </source>
</evidence>
<dbReference type="InterPro" id="IPR013962">
    <property type="entry name" value="DASH_Dam1"/>
</dbReference>
<proteinExistence type="inferred from homology"/>
<evidence type="ECO:0000256" key="10">
    <source>
        <dbReference type="ARBA" id="ARBA00022838"/>
    </source>
</evidence>
<dbReference type="PANTHER" id="PTHR28113">
    <property type="entry name" value="DASH COMPLEX SUBUNIT DAM1"/>
    <property type="match status" value="1"/>
</dbReference>
<evidence type="ECO:0000256" key="1">
    <source>
        <dbReference type="ARBA" id="ARBA00004123"/>
    </source>
</evidence>
<evidence type="ECO:0000256" key="14">
    <source>
        <dbReference type="ARBA" id="ARBA00030453"/>
    </source>
</evidence>
<evidence type="ECO:0000256" key="7">
    <source>
        <dbReference type="ARBA" id="ARBA00022490"/>
    </source>
</evidence>
<comment type="subunit">
    <text evidence="15">Component of the DASH complex consisting of ASK1, DAD1, DAD2, DAD3, DAD4, DAM1, DUO1, HSK3, SPC19 and SPC34, with a stoichiometry of one copy of each subunit per complex. Multiple DASH complexes oligomerize to form a ring that encircles spindle microtubules and organizes the rod-like NDC80 complexes of the outer kinetochore. DASH complex oligomerization strengthens microtubule attachments. Within the complex, DAM1 and DUO1 may form the microtubule connections. On cytoplasmic microtubules, DASH complexes appear to form patches instead of rings. Interacts with the outer kinetochore component NDC80; the interaction is direct.</text>
</comment>
<comment type="subcellular location">
    <subcellularLocation>
        <location evidence="3">Chromosome</location>
        <location evidence="3">Centromere</location>
        <location evidence="3">Kinetochore</location>
    </subcellularLocation>
    <subcellularLocation>
        <location evidence="2">Cytoplasm</location>
        <location evidence="2">Cytoskeleton</location>
        <location evidence="2">Spindle</location>
    </subcellularLocation>
    <subcellularLocation>
        <location evidence="1">Nucleus</location>
    </subcellularLocation>
</comment>
<evidence type="ECO:0000256" key="13">
    <source>
        <dbReference type="ARBA" id="ARBA00023328"/>
    </source>
</evidence>
<dbReference type="Proteomes" id="UP001196530">
    <property type="component" value="Unassembled WGS sequence"/>
</dbReference>
<evidence type="ECO:0000256" key="4">
    <source>
        <dbReference type="ARBA" id="ARBA00010073"/>
    </source>
</evidence>
<dbReference type="GO" id="GO:0044732">
    <property type="term" value="C:mitotic spindle pole body"/>
    <property type="evidence" value="ECO:0007669"/>
    <property type="project" value="TreeGrafter"/>
</dbReference>
<evidence type="ECO:0000256" key="12">
    <source>
        <dbReference type="ARBA" id="ARBA00023242"/>
    </source>
</evidence>
<keyword evidence="7" id="KW-0963">Cytoplasm</keyword>
<sequence>MRPFENEGTSSRLPIVRPATPNQNRRSMRSSNLIGTSTSPASKQQHYPLSSPYHSQHNPPSLSTPGSLAQSDSTEAAQDGAPASGESDLPFFDKARQFEFIDHLDSIHMKLLKLNEIHESLTNFNESFGSFLFGLNINAWCVNFEEAPTPKTWNQKQQLDEIQTKIDSLQAEIEKLERERKDRTIMPPPGPSKAAQTKETPARRSYLRGNSRAVSSSTRRQSSIPKLVRSHSSSLNQTPIQKPAATPSSRLNLSSAKKTNIRPGSSQEDEKWQVKGRKPFR</sequence>
<feature type="region of interest" description="Disordered" evidence="16">
    <location>
        <begin position="1"/>
        <end position="89"/>
    </location>
</feature>
<keyword evidence="6" id="KW-0158">Chromosome</keyword>
<organism evidence="17 18">
    <name type="scientific">Pichia angusta</name>
    <name type="common">Yeast</name>
    <name type="synonym">Hansenula polymorpha</name>
    <dbReference type="NCBI Taxonomy" id="870730"/>
    <lineage>
        <taxon>Eukaryota</taxon>
        <taxon>Fungi</taxon>
        <taxon>Dikarya</taxon>
        <taxon>Ascomycota</taxon>
        <taxon>Saccharomycotina</taxon>
        <taxon>Pichiomycetes</taxon>
        <taxon>Pichiales</taxon>
        <taxon>Pichiaceae</taxon>
        <taxon>Ogataea</taxon>
    </lineage>
</organism>
<keyword evidence="12" id="KW-0539">Nucleus</keyword>
<feature type="region of interest" description="Disordered" evidence="16">
    <location>
        <begin position="177"/>
        <end position="281"/>
    </location>
</feature>
<protein>
    <recommendedName>
        <fullName evidence="5">DASH complex subunit DAM1</fullName>
    </recommendedName>
    <alternativeName>
        <fullName evidence="14">Outer kinetochore protein DAM1</fullName>
    </alternativeName>
</protein>
<accession>A0AAN6DGK1</accession>
<keyword evidence="9" id="KW-0159">Chromosome partition</keyword>
<evidence type="ECO:0000313" key="17">
    <source>
        <dbReference type="EMBL" id="KAG7820124.1"/>
    </source>
</evidence>
<keyword evidence="10" id="KW-0995">Kinetochore</keyword>
<dbReference type="GeneID" id="66125612"/>
<reference evidence="17" key="1">
    <citation type="journal article" date="2021" name="G3 (Bethesda)">
        <title>Genomic diversity, chromosomal rearrangements, and interspecies hybridization in the ogataea polymorpha species complex.</title>
        <authorList>
            <person name="Hanson S.J."/>
            <person name="Cinneide E.O."/>
            <person name="Salzberg L.I."/>
            <person name="Wolfe K.H."/>
            <person name="McGowan J."/>
            <person name="Fitzpatrick D.A."/>
            <person name="Matlin K."/>
        </authorList>
    </citation>
    <scope>NUCLEOTIDE SEQUENCE</scope>
    <source>
        <strain evidence="17">61-244</strain>
    </source>
</reference>
<dbReference type="Pfam" id="PF08653">
    <property type="entry name" value="DASH_Dam1"/>
    <property type="match status" value="1"/>
</dbReference>
<keyword evidence="11" id="KW-0206">Cytoskeleton</keyword>
<dbReference type="AlphaFoldDB" id="A0AAN6DGK1"/>
<dbReference type="GO" id="GO:1990758">
    <property type="term" value="P:mitotic sister chromatid biorientation"/>
    <property type="evidence" value="ECO:0007669"/>
    <property type="project" value="TreeGrafter"/>
</dbReference>
<evidence type="ECO:0000256" key="11">
    <source>
        <dbReference type="ARBA" id="ARBA00023212"/>
    </source>
</evidence>
<feature type="compositionally biased region" description="Polar residues" evidence="16">
    <location>
        <begin position="20"/>
        <end position="76"/>
    </location>
</feature>
<evidence type="ECO:0000256" key="15">
    <source>
        <dbReference type="ARBA" id="ARBA00047036"/>
    </source>
</evidence>
<feature type="compositionally biased region" description="Polar residues" evidence="16">
    <location>
        <begin position="212"/>
        <end position="266"/>
    </location>
</feature>
<dbReference type="GO" id="GO:0042729">
    <property type="term" value="C:DASH complex"/>
    <property type="evidence" value="ECO:0007669"/>
    <property type="project" value="InterPro"/>
</dbReference>
<evidence type="ECO:0000256" key="2">
    <source>
        <dbReference type="ARBA" id="ARBA00004186"/>
    </source>
</evidence>
<comment type="caution">
    <text evidence="17">The sequence shown here is derived from an EMBL/GenBank/DDBJ whole genome shotgun (WGS) entry which is preliminary data.</text>
</comment>
<evidence type="ECO:0000256" key="3">
    <source>
        <dbReference type="ARBA" id="ARBA00004629"/>
    </source>
</evidence>
<dbReference type="GO" id="GO:1990537">
    <property type="term" value="C:mitotic spindle polar microtubule"/>
    <property type="evidence" value="ECO:0007669"/>
    <property type="project" value="TreeGrafter"/>
</dbReference>
<evidence type="ECO:0000256" key="16">
    <source>
        <dbReference type="SAM" id="MobiDB-lite"/>
    </source>
</evidence>
<evidence type="ECO:0000256" key="8">
    <source>
        <dbReference type="ARBA" id="ARBA00022701"/>
    </source>
</evidence>
<dbReference type="RefSeq" id="XP_043060838.1">
    <property type="nucleotide sequence ID" value="XM_043201940.1"/>
</dbReference>
<name>A0AAN6DGK1_PICAN</name>
<keyword evidence="13" id="KW-0137">Centromere</keyword>
<keyword evidence="8" id="KW-0493">Microtubule</keyword>
<evidence type="ECO:0000256" key="9">
    <source>
        <dbReference type="ARBA" id="ARBA00022829"/>
    </source>
</evidence>